<dbReference type="Proteomes" id="UP000261620">
    <property type="component" value="Unplaced"/>
</dbReference>
<proteinExistence type="predicted"/>
<evidence type="ECO:0000313" key="1">
    <source>
        <dbReference type="Ensembl" id="ENSMMOP00000018398.1"/>
    </source>
</evidence>
<sequence length="66" mass="7625">MESYEEFCLRSAAALRDMERTCEPLWAPRARSVIRFYGRAVLSPLVRKTRTPWAAQATANGCFKTW</sequence>
<protein>
    <submittedName>
        <fullName evidence="1">Uncharacterized protein</fullName>
    </submittedName>
</protein>
<dbReference type="OMA" id="MERTCEP"/>
<name>A0A3Q3WT17_MOLML</name>
<keyword evidence="2" id="KW-1185">Reference proteome</keyword>
<dbReference type="AlphaFoldDB" id="A0A3Q3WT17"/>
<reference evidence="1" key="2">
    <citation type="submission" date="2025-09" db="UniProtKB">
        <authorList>
            <consortium name="Ensembl"/>
        </authorList>
    </citation>
    <scope>IDENTIFICATION</scope>
</reference>
<dbReference type="Ensembl" id="ENSMMOT00000018697.1">
    <property type="protein sequence ID" value="ENSMMOP00000018398.1"/>
    <property type="gene ID" value="ENSMMOG00000013927.1"/>
</dbReference>
<evidence type="ECO:0000313" key="2">
    <source>
        <dbReference type="Proteomes" id="UP000261620"/>
    </source>
</evidence>
<reference evidence="1" key="1">
    <citation type="submission" date="2025-08" db="UniProtKB">
        <authorList>
            <consortium name="Ensembl"/>
        </authorList>
    </citation>
    <scope>IDENTIFICATION</scope>
</reference>
<accession>A0A3Q3WT17</accession>
<organism evidence="1 2">
    <name type="scientific">Mola mola</name>
    <name type="common">Ocean sunfish</name>
    <name type="synonym">Tetraodon mola</name>
    <dbReference type="NCBI Taxonomy" id="94237"/>
    <lineage>
        <taxon>Eukaryota</taxon>
        <taxon>Metazoa</taxon>
        <taxon>Chordata</taxon>
        <taxon>Craniata</taxon>
        <taxon>Vertebrata</taxon>
        <taxon>Euteleostomi</taxon>
        <taxon>Actinopterygii</taxon>
        <taxon>Neopterygii</taxon>
        <taxon>Teleostei</taxon>
        <taxon>Neoteleostei</taxon>
        <taxon>Acanthomorphata</taxon>
        <taxon>Eupercaria</taxon>
        <taxon>Tetraodontiformes</taxon>
        <taxon>Molidae</taxon>
        <taxon>Mola</taxon>
    </lineage>
</organism>